<protein>
    <submittedName>
        <fullName evidence="8">Outer membrane receptor proteins, mostly Fe transport</fullName>
    </submittedName>
</protein>
<dbReference type="PANTHER" id="PTHR30069:SF46">
    <property type="entry name" value="OAR PROTEIN"/>
    <property type="match status" value="1"/>
</dbReference>
<keyword evidence="3" id="KW-1134">Transmembrane beta strand</keyword>
<dbReference type="HOGENOM" id="CLU_011802_0_0_6"/>
<evidence type="ECO:0000259" key="7">
    <source>
        <dbReference type="Pfam" id="PF25183"/>
    </source>
</evidence>
<dbReference type="SUPFAM" id="SSF56935">
    <property type="entry name" value="Porins"/>
    <property type="match status" value="1"/>
</dbReference>
<sequence length="1085" mass="118828">MHRWFALPGDCRCAASANRRQCLTRLDPCLKEQAPVTADPCCCSCGCCCLLSLCSTPKRASHCTASRFTPGRGKVMKNHRTVSTLPPRSLLYCTLAASLLAANPAMAQSSNATLRGQVASAQSGSEVVVTNIATGSVRRAPVNANGNYTIVGLQPGTYKVESNGISRTVTLSVASSATVDLGNETAAAPAGDATTLDTVTVNAPMMREVKTSEVGNTVSLRQIQQLPQATRNFLEFADTVPGMVFTIDQDGNTKLRAGASNASSSNLYIDGVSQKSYVSGGGIAGQNETQGNPFPQLAIGEYKVITSNYKAEYGQISGAAITAATKSGTNQFHGEAFYRFTNQDLRKERPDEENGKVDSQTKEYGLAIGGPLIQDRMHFFFAYEGKDNVAPKSVQPSAEASPFVGLLPSNLRDQFGASNMPFTEDLYFGKIDVEPTDNDRIELATQYRDETQVSNVGGQNAPDRAVDKINKDKRTSLRWQHSADSWFNEAIITTEDSSNVPTPRGTGNGSIYTYVDRTEADPRQWVFLNTGAASGEDFKLRSQKGWSFQNDLTFNALEWHGEHTIKTGVTYRDIKLTSRESSSLNPQFSYEVSQNGIAPVPFQVRYIRAFDNPGQVPVVESPSKQYGIYLQDDWAVNDKLMLNIGMRYDYEDTQAYTDFVTSQPFINALYSDDPDNPGQPWANRLVPSGINVADYISTGNNRKNFKDAWAPRFGFSYDFFGDESAVLHGGAGRSYDRNLFEQLALESVKAALSPVVVYFSDAASRQPCFRDDRVCTAWNPGYLNGIDQLNTIPGTNDSSELFMFNNKLKTPYSDQYSIGISNQVGDWLTDVTFQRVLAYDGLVMSLVNRYPNGAYFDSTGSVPWGEPVPGYRNTILGYNGLEQRSSQFLLSAEKPYTKESGWGLNLSYTHTSARQNRTIDEPFAFDKATIRDYPFVKSDAVAAHRFVASGSIDGPWGVTFGAKLILATPEPINTIACYGFTDPDGGTCQAVGVTPPGNGKFLVGGKIWGYRTVDLQANKEFTVVGDFKLNARINVLNAFNFKNYTQYQYNSFGSDGRLQPDITVVDNGEISYVPRSVVLEIGAKF</sequence>
<organism evidence="8 9">
    <name type="scientific">Xanthomonas oryzae pv. oryzae (strain KACC10331 / KXO85)</name>
    <dbReference type="NCBI Taxonomy" id="291331"/>
    <lineage>
        <taxon>Bacteria</taxon>
        <taxon>Pseudomonadati</taxon>
        <taxon>Pseudomonadota</taxon>
        <taxon>Gammaproteobacteria</taxon>
        <taxon>Lysobacterales</taxon>
        <taxon>Lysobacteraceae</taxon>
        <taxon>Xanthomonas</taxon>
    </lineage>
</organism>
<dbReference type="GO" id="GO:0044718">
    <property type="term" value="P:siderophore transmembrane transport"/>
    <property type="evidence" value="ECO:0007669"/>
    <property type="project" value="TreeGrafter"/>
</dbReference>
<reference evidence="8 9" key="1">
    <citation type="journal article" date="2005" name="Nucleic Acids Res.">
        <title>The genome sequence of Xanthomonas oryzae pathovar oryzae KACC10331, the bacterial blight pathogen of rice.</title>
        <authorList>
            <person name="Lee B.M."/>
            <person name="Park Y.J."/>
            <person name="Park D.S."/>
            <person name="Kang H.W."/>
            <person name="Kim J.G."/>
            <person name="Song E.S."/>
            <person name="Park I.C."/>
            <person name="Yoon U.H."/>
            <person name="Hahn J.H."/>
            <person name="Koo B.S."/>
            <person name="Lee G.B."/>
            <person name="Kim H."/>
            <person name="Park H.S."/>
            <person name="Yoon K.O."/>
            <person name="Kim J.H."/>
            <person name="Jung C.H."/>
            <person name="Koh N.H."/>
            <person name="Seo J.S."/>
            <person name="Go S.J."/>
        </authorList>
    </citation>
    <scope>NUCLEOTIDE SEQUENCE [LARGE SCALE GENOMIC DNA]</scope>
    <source>
        <strain evidence="9">KACC10331 / KXO85</strain>
    </source>
</reference>
<dbReference type="Pfam" id="PF25183">
    <property type="entry name" value="OMP_b-brl_4"/>
    <property type="match status" value="2"/>
</dbReference>
<evidence type="ECO:0000256" key="5">
    <source>
        <dbReference type="ARBA" id="ARBA00023136"/>
    </source>
</evidence>
<dbReference type="Gene3D" id="2.60.40.1120">
    <property type="entry name" value="Carboxypeptidase-like, regulatory domain"/>
    <property type="match status" value="1"/>
</dbReference>
<keyword evidence="4" id="KW-0812">Transmembrane</keyword>
<evidence type="ECO:0000256" key="3">
    <source>
        <dbReference type="ARBA" id="ARBA00022452"/>
    </source>
</evidence>
<dbReference type="InterPro" id="IPR036942">
    <property type="entry name" value="Beta-barrel_TonB_sf"/>
</dbReference>
<evidence type="ECO:0000256" key="2">
    <source>
        <dbReference type="ARBA" id="ARBA00022448"/>
    </source>
</evidence>
<dbReference type="InterPro" id="IPR013784">
    <property type="entry name" value="Carb-bd-like_fold"/>
</dbReference>
<dbReference type="PANTHER" id="PTHR30069">
    <property type="entry name" value="TONB-DEPENDENT OUTER MEMBRANE RECEPTOR"/>
    <property type="match status" value="1"/>
</dbReference>
<keyword evidence="8" id="KW-0675">Receptor</keyword>
<keyword evidence="5" id="KW-0472">Membrane</keyword>
<feature type="domain" description="TonB-dependent transporter Oar-like beta-barrel" evidence="7">
    <location>
        <begin position="417"/>
        <end position="957"/>
    </location>
</feature>
<evidence type="ECO:0000313" key="9">
    <source>
        <dbReference type="Proteomes" id="UP000006735"/>
    </source>
</evidence>
<dbReference type="EMBL" id="AE013598">
    <property type="protein sequence ID" value="AAW73503.1"/>
    <property type="molecule type" value="Genomic_DNA"/>
</dbReference>
<dbReference type="InterPro" id="IPR039426">
    <property type="entry name" value="TonB-dep_rcpt-like"/>
</dbReference>
<dbReference type="STRING" id="291331.XOO0249"/>
<dbReference type="GO" id="GO:0009279">
    <property type="term" value="C:cell outer membrane"/>
    <property type="evidence" value="ECO:0007669"/>
    <property type="project" value="UniProtKB-SubCell"/>
</dbReference>
<accession>Q5H6B7</accession>
<evidence type="ECO:0000256" key="6">
    <source>
        <dbReference type="ARBA" id="ARBA00023237"/>
    </source>
</evidence>
<dbReference type="GO" id="GO:0015344">
    <property type="term" value="F:siderophore uptake transmembrane transporter activity"/>
    <property type="evidence" value="ECO:0007669"/>
    <property type="project" value="TreeGrafter"/>
</dbReference>
<dbReference type="AlphaFoldDB" id="Q5H6B7"/>
<name>Q5H6B7_XANOR</name>
<dbReference type="Proteomes" id="UP000006735">
    <property type="component" value="Chromosome"/>
</dbReference>
<dbReference type="InterPro" id="IPR057601">
    <property type="entry name" value="Oar-like_b-barrel"/>
</dbReference>
<feature type="domain" description="TonB-dependent transporter Oar-like beta-barrel" evidence="7">
    <location>
        <begin position="324"/>
        <end position="393"/>
    </location>
</feature>
<dbReference type="Gene3D" id="2.40.170.20">
    <property type="entry name" value="TonB-dependent receptor, beta-barrel domain"/>
    <property type="match status" value="1"/>
</dbReference>
<evidence type="ECO:0000256" key="4">
    <source>
        <dbReference type="ARBA" id="ARBA00022692"/>
    </source>
</evidence>
<dbReference type="KEGG" id="xoo:XOO0249"/>
<dbReference type="GO" id="GO:0030246">
    <property type="term" value="F:carbohydrate binding"/>
    <property type="evidence" value="ECO:0007669"/>
    <property type="project" value="InterPro"/>
</dbReference>
<keyword evidence="2" id="KW-0813">Transport</keyword>
<comment type="subcellular location">
    <subcellularLocation>
        <location evidence="1">Cell outer membrane</location>
        <topology evidence="1">Multi-pass membrane protein</topology>
    </subcellularLocation>
</comment>
<gene>
    <name evidence="8" type="primary">CirA</name>
    <name evidence="8" type="ordered locus">XOO0249</name>
</gene>
<evidence type="ECO:0000313" key="8">
    <source>
        <dbReference type="EMBL" id="AAW73503.1"/>
    </source>
</evidence>
<keyword evidence="6" id="KW-0998">Cell outer membrane</keyword>
<dbReference type="SUPFAM" id="SSF49452">
    <property type="entry name" value="Starch-binding domain-like"/>
    <property type="match status" value="1"/>
</dbReference>
<keyword evidence="9" id="KW-1185">Reference proteome</keyword>
<evidence type="ECO:0000256" key="1">
    <source>
        <dbReference type="ARBA" id="ARBA00004571"/>
    </source>
</evidence>
<proteinExistence type="predicted"/>